<dbReference type="InterPro" id="IPR001789">
    <property type="entry name" value="Sig_transdc_resp-reg_receiver"/>
</dbReference>
<dbReference type="GO" id="GO:0000160">
    <property type="term" value="P:phosphorelay signal transduction system"/>
    <property type="evidence" value="ECO:0007669"/>
    <property type="project" value="InterPro"/>
</dbReference>
<dbReference type="PANTHER" id="PTHR44688">
    <property type="entry name" value="DNA-BINDING TRANSCRIPTIONAL ACTIVATOR DEVR_DOSR"/>
    <property type="match status" value="1"/>
</dbReference>
<dbReference type="InterPro" id="IPR016032">
    <property type="entry name" value="Sig_transdc_resp-reg_C-effctor"/>
</dbReference>
<evidence type="ECO:0000259" key="7">
    <source>
        <dbReference type="PROSITE" id="PS50110"/>
    </source>
</evidence>
<dbReference type="InterPro" id="IPR000792">
    <property type="entry name" value="Tscrpt_reg_LuxR_C"/>
</dbReference>
<dbReference type="InterPro" id="IPR011006">
    <property type="entry name" value="CheY-like_superfamily"/>
</dbReference>
<dbReference type="PROSITE" id="PS50110">
    <property type="entry name" value="RESPONSE_REGULATORY"/>
    <property type="match status" value="1"/>
</dbReference>
<organism evidence="8 9">
    <name type="scientific">Candidatus Lambdaproteobacteria bacterium RIFOXYD2_FULL_56_26</name>
    <dbReference type="NCBI Taxonomy" id="1817773"/>
    <lineage>
        <taxon>Bacteria</taxon>
        <taxon>Pseudomonadati</taxon>
        <taxon>Pseudomonadota</taxon>
        <taxon>Candidatus Lambdaproteobacteria</taxon>
    </lineage>
</organism>
<proteinExistence type="predicted"/>
<protein>
    <recommendedName>
        <fullName evidence="10">DNA-binding response regulator</fullName>
    </recommendedName>
</protein>
<dbReference type="CDD" id="cd17535">
    <property type="entry name" value="REC_NarL-like"/>
    <property type="match status" value="1"/>
</dbReference>
<dbReference type="EMBL" id="MFNF01000047">
    <property type="protein sequence ID" value="OGH00319.1"/>
    <property type="molecule type" value="Genomic_DNA"/>
</dbReference>
<dbReference type="SUPFAM" id="SSF46894">
    <property type="entry name" value="C-terminal effector domain of the bipartite response regulators"/>
    <property type="match status" value="1"/>
</dbReference>
<dbReference type="GO" id="GO:0003677">
    <property type="term" value="F:DNA binding"/>
    <property type="evidence" value="ECO:0007669"/>
    <property type="project" value="UniProtKB-KW"/>
</dbReference>
<dbReference type="Pfam" id="PF00196">
    <property type="entry name" value="GerE"/>
    <property type="match status" value="1"/>
</dbReference>
<dbReference type="PRINTS" id="PR00038">
    <property type="entry name" value="HTHLUXR"/>
</dbReference>
<evidence type="ECO:0000256" key="2">
    <source>
        <dbReference type="ARBA" id="ARBA00023015"/>
    </source>
</evidence>
<dbReference type="GO" id="GO:0006355">
    <property type="term" value="P:regulation of DNA-templated transcription"/>
    <property type="evidence" value="ECO:0007669"/>
    <property type="project" value="InterPro"/>
</dbReference>
<dbReference type="PROSITE" id="PS00622">
    <property type="entry name" value="HTH_LUXR_1"/>
    <property type="match status" value="1"/>
</dbReference>
<evidence type="ECO:0000313" key="8">
    <source>
        <dbReference type="EMBL" id="OGH00319.1"/>
    </source>
</evidence>
<name>A0A1F6GQK1_9PROT</name>
<feature type="domain" description="HTH luxR-type" evidence="6">
    <location>
        <begin position="149"/>
        <end position="214"/>
    </location>
</feature>
<dbReference type="InterPro" id="IPR058245">
    <property type="entry name" value="NreC/VraR/RcsB-like_REC"/>
</dbReference>
<dbReference type="Proteomes" id="UP000177583">
    <property type="component" value="Unassembled WGS sequence"/>
</dbReference>
<evidence type="ECO:0000256" key="4">
    <source>
        <dbReference type="ARBA" id="ARBA00023163"/>
    </source>
</evidence>
<dbReference type="SUPFAM" id="SSF52172">
    <property type="entry name" value="CheY-like"/>
    <property type="match status" value="1"/>
</dbReference>
<evidence type="ECO:0000256" key="1">
    <source>
        <dbReference type="ARBA" id="ARBA00022553"/>
    </source>
</evidence>
<keyword evidence="2" id="KW-0805">Transcription regulation</keyword>
<dbReference type="Gene3D" id="3.40.50.2300">
    <property type="match status" value="1"/>
</dbReference>
<keyword evidence="4" id="KW-0804">Transcription</keyword>
<gene>
    <name evidence="8" type="ORF">A2557_09615</name>
</gene>
<accession>A0A1F6GQK1</accession>
<evidence type="ECO:0008006" key="10">
    <source>
        <dbReference type="Google" id="ProtNLM"/>
    </source>
</evidence>
<dbReference type="SMART" id="SM00448">
    <property type="entry name" value="REC"/>
    <property type="match status" value="1"/>
</dbReference>
<evidence type="ECO:0000313" key="9">
    <source>
        <dbReference type="Proteomes" id="UP000177583"/>
    </source>
</evidence>
<evidence type="ECO:0000256" key="3">
    <source>
        <dbReference type="ARBA" id="ARBA00023125"/>
    </source>
</evidence>
<feature type="modified residue" description="4-aspartylphosphate" evidence="5">
    <location>
        <position position="56"/>
    </location>
</feature>
<keyword evidence="1 5" id="KW-0597">Phosphoprotein</keyword>
<dbReference type="Pfam" id="PF00072">
    <property type="entry name" value="Response_reg"/>
    <property type="match status" value="1"/>
</dbReference>
<dbReference type="AlphaFoldDB" id="A0A1F6GQK1"/>
<feature type="domain" description="Response regulatory" evidence="7">
    <location>
        <begin position="5"/>
        <end position="121"/>
    </location>
</feature>
<dbReference type="CDD" id="cd06170">
    <property type="entry name" value="LuxR_C_like"/>
    <property type="match status" value="1"/>
</dbReference>
<dbReference type="PANTHER" id="PTHR44688:SF16">
    <property type="entry name" value="DNA-BINDING TRANSCRIPTIONAL ACTIVATOR DEVR_DOSR"/>
    <property type="match status" value="1"/>
</dbReference>
<reference evidence="8 9" key="1">
    <citation type="journal article" date="2016" name="Nat. Commun.">
        <title>Thousands of microbial genomes shed light on interconnected biogeochemical processes in an aquifer system.</title>
        <authorList>
            <person name="Anantharaman K."/>
            <person name="Brown C.T."/>
            <person name="Hug L.A."/>
            <person name="Sharon I."/>
            <person name="Castelle C.J."/>
            <person name="Probst A.J."/>
            <person name="Thomas B.C."/>
            <person name="Singh A."/>
            <person name="Wilkins M.J."/>
            <person name="Karaoz U."/>
            <person name="Brodie E.L."/>
            <person name="Williams K.H."/>
            <person name="Hubbard S.S."/>
            <person name="Banfield J.F."/>
        </authorList>
    </citation>
    <scope>NUCLEOTIDE SEQUENCE [LARGE SCALE GENOMIC DNA]</scope>
</reference>
<evidence type="ECO:0000256" key="5">
    <source>
        <dbReference type="PROSITE-ProRule" id="PRU00169"/>
    </source>
</evidence>
<dbReference type="PROSITE" id="PS50043">
    <property type="entry name" value="HTH_LUXR_2"/>
    <property type="match status" value="1"/>
</dbReference>
<sequence>MKTNSVVIVEDHPLFREGLASILSVAPEFKVVAQVGNLKEGKEAILKWTPEVALLDLSLPDGSGHDLLEWVRLESPITRVLIITMHQEPEVVAKAIECGAMGYLLKESSAENLLFAVRQVLSGETYIDSSIAKRMLEKGETSIGKIENPSRILENLSPREKEIFHQLVLGKSVKEISSQLFISPKTVENHRTSILHKLNLRSTLELVRMAVRAGLTVP</sequence>
<dbReference type="SMART" id="SM00421">
    <property type="entry name" value="HTH_LUXR"/>
    <property type="match status" value="1"/>
</dbReference>
<keyword evidence="3" id="KW-0238">DNA-binding</keyword>
<comment type="caution">
    <text evidence="8">The sequence shown here is derived from an EMBL/GenBank/DDBJ whole genome shotgun (WGS) entry which is preliminary data.</text>
</comment>
<evidence type="ECO:0000259" key="6">
    <source>
        <dbReference type="PROSITE" id="PS50043"/>
    </source>
</evidence>